<evidence type="ECO:0000313" key="1">
    <source>
        <dbReference type="EMBL" id="RJQ84183.1"/>
    </source>
</evidence>
<protein>
    <recommendedName>
        <fullName evidence="3">Nuclear transport factor 2 family protein</fullName>
    </recommendedName>
</protein>
<evidence type="ECO:0000313" key="2">
    <source>
        <dbReference type="Proteomes" id="UP000285112"/>
    </source>
</evidence>
<comment type="caution">
    <text evidence="1">The sequence shown here is derived from an EMBL/GenBank/DDBJ whole genome shotgun (WGS) entry which is preliminary data.</text>
</comment>
<dbReference type="EMBL" id="QZFV01000088">
    <property type="protein sequence ID" value="RJQ84183.1"/>
    <property type="molecule type" value="Genomic_DNA"/>
</dbReference>
<evidence type="ECO:0008006" key="3">
    <source>
        <dbReference type="Google" id="ProtNLM"/>
    </source>
</evidence>
<organism evidence="1 2">
    <name type="scientific">Amycolatopsis panacis</name>
    <dbReference type="NCBI Taxonomy" id="2340917"/>
    <lineage>
        <taxon>Bacteria</taxon>
        <taxon>Bacillati</taxon>
        <taxon>Actinomycetota</taxon>
        <taxon>Actinomycetes</taxon>
        <taxon>Pseudonocardiales</taxon>
        <taxon>Pseudonocardiaceae</taxon>
        <taxon>Amycolatopsis</taxon>
    </lineage>
</organism>
<gene>
    <name evidence="1" type="ORF">D5S19_17785</name>
</gene>
<keyword evidence="2" id="KW-1185">Reference proteome</keyword>
<dbReference type="SUPFAM" id="SSF54427">
    <property type="entry name" value="NTF2-like"/>
    <property type="match status" value="1"/>
</dbReference>
<name>A0A419I2L1_9PSEU</name>
<reference evidence="1 2" key="1">
    <citation type="submission" date="2018-09" db="EMBL/GenBank/DDBJ databases">
        <title>YIM PH 21725 draft genome.</title>
        <authorList>
            <person name="Miao C."/>
        </authorList>
    </citation>
    <scope>NUCLEOTIDE SEQUENCE [LARGE SCALE GENOMIC DNA]</scope>
    <source>
        <strain evidence="2">YIM PH21725</strain>
    </source>
</reference>
<proteinExistence type="predicted"/>
<sequence>MVEFVDQAAVRSVADAIGAAVAAADVEALRAVYVPTARIWTNLELRDQTVEESLASLGPLFAATVSRGYDGVHLTPTPSGYVSQHDFVALLHDGSEVRIPICVVVTLAGERVARIEEYIESGAGAPLWAAIAARKAGPTVA</sequence>
<dbReference type="InterPro" id="IPR032710">
    <property type="entry name" value="NTF2-like_dom_sf"/>
</dbReference>
<accession>A0A419I2L1</accession>
<dbReference type="Proteomes" id="UP000285112">
    <property type="component" value="Unassembled WGS sequence"/>
</dbReference>
<dbReference type="OrthoDB" id="7207122at2"/>
<dbReference type="AlphaFoldDB" id="A0A419I2L1"/>
<dbReference type="Gene3D" id="3.10.450.50">
    <property type="match status" value="1"/>
</dbReference>
<dbReference type="RefSeq" id="WP_120024467.1">
    <property type="nucleotide sequence ID" value="NZ_QZFV01000088.1"/>
</dbReference>